<accession>A0A934IFN0</accession>
<comment type="caution">
    <text evidence="1">The sequence shown here is derived from an EMBL/GenBank/DDBJ whole genome shotgun (WGS) entry which is preliminary data.</text>
</comment>
<dbReference type="AlphaFoldDB" id="A0A934IFN0"/>
<keyword evidence="2" id="KW-1185">Reference proteome</keyword>
<dbReference type="RefSeq" id="WP_198916671.1">
    <property type="nucleotide sequence ID" value="NZ_JAEKPD010000010.1"/>
</dbReference>
<evidence type="ECO:0000313" key="2">
    <source>
        <dbReference type="Proteomes" id="UP000642488"/>
    </source>
</evidence>
<evidence type="ECO:0000313" key="1">
    <source>
        <dbReference type="EMBL" id="MBJ3763507.1"/>
    </source>
</evidence>
<dbReference type="EMBL" id="JAEKPD010000010">
    <property type="protein sequence ID" value="MBJ3763507.1"/>
    <property type="molecule type" value="Genomic_DNA"/>
</dbReference>
<organism evidence="1 2">
    <name type="scientific">Palleronia pontilimi</name>
    <dbReference type="NCBI Taxonomy" id="1964209"/>
    <lineage>
        <taxon>Bacteria</taxon>
        <taxon>Pseudomonadati</taxon>
        <taxon>Pseudomonadota</taxon>
        <taxon>Alphaproteobacteria</taxon>
        <taxon>Rhodobacterales</taxon>
        <taxon>Roseobacteraceae</taxon>
        <taxon>Palleronia</taxon>
    </lineage>
</organism>
<reference evidence="1" key="1">
    <citation type="submission" date="2020-12" db="EMBL/GenBank/DDBJ databases">
        <title>Bacterial taxonomy.</title>
        <authorList>
            <person name="Pan X."/>
        </authorList>
    </citation>
    <scope>NUCLEOTIDE SEQUENCE</scope>
    <source>
        <strain evidence="1">KCTC 52957</strain>
    </source>
</reference>
<dbReference type="Proteomes" id="UP000642488">
    <property type="component" value="Unassembled WGS sequence"/>
</dbReference>
<protein>
    <submittedName>
        <fullName evidence="1">Uncharacterized protein</fullName>
    </submittedName>
</protein>
<gene>
    <name evidence="1" type="ORF">ILP92_12195</name>
</gene>
<sequence length="204" mass="23075">MPDLIWIEYSLRIERKTEITGDEPRFEFFFLNVIDGEPHATVVDTGIIEVNMSEMNSPVPTAGASDMHLHPPIPPSEADPYLGMAVRAYEYDDTTAAQRRESQDATLARIEEQTRERLRGGERPPGPDTFWQIVSRGVGVSRRGDEDEHMGHSARVYPRLGRELVRDGIRRTIAPAGGAEDDMLRFGAHGGRWRMPFFMTHQSL</sequence>
<proteinExistence type="predicted"/>
<name>A0A934IFN0_9RHOB</name>